<gene>
    <name evidence="3" type="ORF">C9I98_06340</name>
</gene>
<proteinExistence type="predicted"/>
<comment type="caution">
    <text evidence="3">The sequence shown here is derived from an EMBL/GenBank/DDBJ whole genome shotgun (WGS) entry which is preliminary data.</text>
</comment>
<name>A0A2T3NW29_9GAMM</name>
<dbReference type="RefSeq" id="WP_107271740.1">
    <property type="nucleotide sequence ID" value="NZ_PYMA01000003.1"/>
</dbReference>
<evidence type="ECO:0000313" key="3">
    <source>
        <dbReference type="EMBL" id="PSW20465.1"/>
    </source>
</evidence>
<dbReference type="AlphaFoldDB" id="A0A2T3NW29"/>
<dbReference type="SUPFAM" id="SSF63829">
    <property type="entry name" value="Calcium-dependent phosphotriesterase"/>
    <property type="match status" value="1"/>
</dbReference>
<keyword evidence="4" id="KW-1185">Reference proteome</keyword>
<protein>
    <submittedName>
        <fullName evidence="3">Uncharacterized protein</fullName>
    </submittedName>
</protein>
<evidence type="ECO:0000256" key="1">
    <source>
        <dbReference type="SAM" id="MobiDB-lite"/>
    </source>
</evidence>
<evidence type="ECO:0000256" key="2">
    <source>
        <dbReference type="SAM" id="SignalP"/>
    </source>
</evidence>
<dbReference type="EMBL" id="PYMA01000003">
    <property type="protein sequence ID" value="PSW20465.1"/>
    <property type="molecule type" value="Genomic_DNA"/>
</dbReference>
<organism evidence="3 4">
    <name type="scientific">Photobacterium sanctipauli</name>
    <dbReference type="NCBI Taxonomy" id="1342794"/>
    <lineage>
        <taxon>Bacteria</taxon>
        <taxon>Pseudomonadati</taxon>
        <taxon>Pseudomonadota</taxon>
        <taxon>Gammaproteobacteria</taxon>
        <taxon>Vibrionales</taxon>
        <taxon>Vibrionaceae</taxon>
        <taxon>Photobacterium</taxon>
    </lineage>
</organism>
<sequence length="653" mass="72612">MVRYNKKLPVIGALLGLAVAGGAQASSKYLLPPVQTNDMFALEKDCDCVLRITPDKYISVEIKEDDIIYAIKKDTYDELEDISFGSKAIVALDDGTLLFTVGDGVTMGDDNDFDSRSYVMKRNPYGKLSVLLSNYDILNLTYETASSLEGLVQGGDGYFYTGDDISDSIIRIDPYSGYAKIFIEQEDIDKLGEDFQFDVQPAMAADNRYLYLASDDSPNLVFKVDYTFGKPEIFAAGPNVDPFNLSKENYIYLVNDYKNPPRGYDSYYGLKGYDYPKKPTNISGKFKINIDKYKYYNHEYSYSHTISTDPLQWDASPYDVAAAIKKAIGVKVEVTGVGTIGKPWEFNLPDGFKFTGVTEYYLEGASIETISNNSTGGDDKEAIESQNHIEALSTSKKYGKLSVRFEARITSGSDSETEDLGTISWYVGDSPAKIKELLVKYTHLTEKDVHVSGTGSSYNPWVFSFKGGFENTRIALKNGSYGHDDTIDSDYILVGTIQNARAFDDPDGFMTRKYNGVITVQDDSNGHFIYDISLLGEVSKVLSEWDFVSLNKGSVDIEGGIAYDQDKNLFISSHGDSDSNDFGKDQDASIFKYSKNGSLSIWIDAEDIAKVTYGDEGSIEVEGIAFERKRQSKSNSRYKPEPSPSPSFPSSWF</sequence>
<reference evidence="3 4" key="1">
    <citation type="submission" date="2018-01" db="EMBL/GenBank/DDBJ databases">
        <title>Whole genome sequencing of Histamine producing bacteria.</title>
        <authorList>
            <person name="Butler K."/>
        </authorList>
    </citation>
    <scope>NUCLEOTIDE SEQUENCE [LARGE SCALE GENOMIC DNA]</scope>
    <source>
        <strain evidence="3 4">DSM 100436</strain>
    </source>
</reference>
<feature type="chain" id="PRO_5015505234" evidence="2">
    <location>
        <begin position="26"/>
        <end position="653"/>
    </location>
</feature>
<feature type="region of interest" description="Disordered" evidence="1">
    <location>
        <begin position="630"/>
        <end position="653"/>
    </location>
</feature>
<dbReference type="Proteomes" id="UP000241771">
    <property type="component" value="Unassembled WGS sequence"/>
</dbReference>
<evidence type="ECO:0000313" key="4">
    <source>
        <dbReference type="Proteomes" id="UP000241771"/>
    </source>
</evidence>
<accession>A0A2T3NW29</accession>
<keyword evidence="2" id="KW-0732">Signal</keyword>
<feature type="signal peptide" evidence="2">
    <location>
        <begin position="1"/>
        <end position="25"/>
    </location>
</feature>